<evidence type="ECO:0000256" key="3">
    <source>
        <dbReference type="ARBA" id="ARBA00022777"/>
    </source>
</evidence>
<dbReference type="Proteomes" id="UP000035199">
    <property type="component" value="Chromosome"/>
</dbReference>
<keyword evidence="4" id="KW-0067">ATP-binding</keyword>
<dbReference type="Pfam" id="PF18085">
    <property type="entry name" value="Mak_N_cap"/>
    <property type="match status" value="1"/>
</dbReference>
<feature type="domain" description="Maltokinase N-terminal cap" evidence="5">
    <location>
        <begin position="41"/>
        <end position="105"/>
    </location>
</feature>
<reference evidence="6 7" key="1">
    <citation type="journal article" date="2015" name="Genome Announc.">
        <title>Complete Genome Sequence of the Type Strain Corynebacterium mustelae DSM 45274, Isolated from Various Tissues of a Male Ferret with Lethal Sepsis.</title>
        <authorList>
            <person name="Ruckert C."/>
            <person name="Eimer J."/>
            <person name="Winkler A."/>
            <person name="Tauch A."/>
        </authorList>
    </citation>
    <scope>NUCLEOTIDE SEQUENCE [LARGE SCALE GENOMIC DNA]</scope>
    <source>
        <strain evidence="6 7">DSM 45274</strain>
    </source>
</reference>
<keyword evidence="1" id="KW-0808">Transferase</keyword>
<dbReference type="STRING" id="571915.CMUST_00525"/>
<keyword evidence="3" id="KW-0418">Kinase</keyword>
<dbReference type="AlphaFoldDB" id="A0A0G3H026"/>
<dbReference type="GO" id="GO:0016301">
    <property type="term" value="F:kinase activity"/>
    <property type="evidence" value="ECO:0007669"/>
    <property type="project" value="UniProtKB-KW"/>
</dbReference>
<evidence type="ECO:0000256" key="1">
    <source>
        <dbReference type="ARBA" id="ARBA00022679"/>
    </source>
</evidence>
<dbReference type="EMBL" id="CP011542">
    <property type="protein sequence ID" value="AKK04462.1"/>
    <property type="molecule type" value="Genomic_DNA"/>
</dbReference>
<dbReference type="NCBIfam" id="NF047743">
    <property type="entry name" value="CG0192_fam"/>
    <property type="match status" value="1"/>
</dbReference>
<accession>A0A0G3H026</accession>
<keyword evidence="2" id="KW-0547">Nucleotide-binding</keyword>
<evidence type="ECO:0000256" key="4">
    <source>
        <dbReference type="ARBA" id="ARBA00022840"/>
    </source>
</evidence>
<protein>
    <recommendedName>
        <fullName evidence="5">Maltokinase N-terminal cap domain-containing protein</fullName>
    </recommendedName>
</protein>
<dbReference type="GO" id="GO:0005524">
    <property type="term" value="F:ATP binding"/>
    <property type="evidence" value="ECO:0007669"/>
    <property type="project" value="UniProtKB-KW"/>
</dbReference>
<evidence type="ECO:0000259" key="5">
    <source>
        <dbReference type="Pfam" id="PF18085"/>
    </source>
</evidence>
<gene>
    <name evidence="6" type="ORF">CMUST_00525</name>
</gene>
<evidence type="ECO:0000313" key="6">
    <source>
        <dbReference type="EMBL" id="AKK04462.1"/>
    </source>
</evidence>
<name>A0A0G3H026_9CORY</name>
<dbReference type="InterPro" id="IPR040999">
    <property type="entry name" value="Mak_N_cap"/>
</dbReference>
<reference evidence="7" key="2">
    <citation type="submission" date="2015-05" db="EMBL/GenBank/DDBJ databases">
        <title>Complete genome sequence of Corynebacterium mustelae DSM 45274, isolated from various tissues of a male ferret with lethal sepsis.</title>
        <authorList>
            <person name="Ruckert C."/>
            <person name="Albersmeier A."/>
            <person name="Winkler A."/>
            <person name="Tauch A."/>
        </authorList>
    </citation>
    <scope>NUCLEOTIDE SEQUENCE [LARGE SCALE GENOMIC DNA]</scope>
    <source>
        <strain evidence="7">DSM 45274</strain>
    </source>
</reference>
<proteinExistence type="predicted"/>
<organism evidence="6 7">
    <name type="scientific">Corynebacterium mustelae</name>
    <dbReference type="NCBI Taxonomy" id="571915"/>
    <lineage>
        <taxon>Bacteria</taxon>
        <taxon>Bacillati</taxon>
        <taxon>Actinomycetota</taxon>
        <taxon>Actinomycetes</taxon>
        <taxon>Mycobacteriales</taxon>
        <taxon>Corynebacteriaceae</taxon>
        <taxon>Corynebacterium</taxon>
    </lineage>
</organism>
<dbReference type="PATRIC" id="fig|571915.4.peg.109"/>
<evidence type="ECO:0000313" key="7">
    <source>
        <dbReference type="Proteomes" id="UP000035199"/>
    </source>
</evidence>
<evidence type="ECO:0000256" key="2">
    <source>
        <dbReference type="ARBA" id="ARBA00022741"/>
    </source>
</evidence>
<sequence length="209" mass="22680">MVSKDELSSKGPGMERVSEILDATLTPTKSEILTDVFGPHELIGAFRFVDPNGEVGIETMIVSQTGPLLQLPVTYRSHRISDDFEVSTMQHSELGQRYVTKTIADPVAVAEYIRVIIEGDTNAQRSDGVQPPLVIRGTGSAGADNLTIENIHLDEISGDTVTGNIDINGERKHFRLELPTELEPKPVQLALVGTDTETGVAYVLAELTI</sequence>
<dbReference type="KEGG" id="cmv:CMUST_00525"/>
<keyword evidence="7" id="KW-1185">Reference proteome</keyword>